<dbReference type="CDD" id="cd16415">
    <property type="entry name" value="HAD_dREG-2_like"/>
    <property type="match status" value="1"/>
</dbReference>
<dbReference type="Gene3D" id="1.10.150.720">
    <property type="entry name" value="Haloacid dehalogenase-like hydrolase"/>
    <property type="match status" value="1"/>
</dbReference>
<dbReference type="InterPro" id="IPR023214">
    <property type="entry name" value="HAD_sf"/>
</dbReference>
<dbReference type="InterPro" id="IPR051828">
    <property type="entry name" value="HAD-like_hydrolase_domain"/>
</dbReference>
<dbReference type="Gene3D" id="3.40.50.1000">
    <property type="entry name" value="HAD superfamily/HAD-like"/>
    <property type="match status" value="1"/>
</dbReference>
<dbReference type="SFLD" id="SFLDG01135">
    <property type="entry name" value="C1.5.6:_HAD__Beta-PGM__Phospha"/>
    <property type="match status" value="1"/>
</dbReference>
<dbReference type="NCBIfam" id="TIGR01549">
    <property type="entry name" value="HAD-SF-IA-v1"/>
    <property type="match status" value="1"/>
</dbReference>
<evidence type="ECO:0000256" key="1">
    <source>
        <dbReference type="ARBA" id="ARBA00007958"/>
    </source>
</evidence>
<name>A0A7K8ZWG5_9PASS</name>
<comment type="caution">
    <text evidence="3">The sequence shown here is derived from an EMBL/GenBank/DDBJ whole genome shotgun (WGS) entry which is preliminary data.</text>
</comment>
<feature type="non-terminal residue" evidence="3">
    <location>
        <position position="1"/>
    </location>
</feature>
<dbReference type="InterPro" id="IPR011949">
    <property type="entry name" value="HAD-SF_hydro_IA_REG-2-like"/>
</dbReference>
<dbReference type="SUPFAM" id="SSF56784">
    <property type="entry name" value="HAD-like"/>
    <property type="match status" value="1"/>
</dbReference>
<dbReference type="GO" id="GO:0005634">
    <property type="term" value="C:nucleus"/>
    <property type="evidence" value="ECO:0007669"/>
    <property type="project" value="TreeGrafter"/>
</dbReference>
<dbReference type="InterPro" id="IPR006439">
    <property type="entry name" value="HAD-SF_hydro_IA"/>
</dbReference>
<dbReference type="SFLD" id="SFLDG01129">
    <property type="entry name" value="C1.5:_HAD__Beta-PGM__Phosphata"/>
    <property type="match status" value="1"/>
</dbReference>
<dbReference type="InterPro" id="IPR044924">
    <property type="entry name" value="HAD-SF_hydro_IA_REG-2-like_cap"/>
</dbReference>
<dbReference type="EMBL" id="VWZG01006476">
    <property type="protein sequence ID" value="NXG19450.1"/>
    <property type="molecule type" value="Genomic_DNA"/>
</dbReference>
<dbReference type="PANTHER" id="PTHR46191">
    <property type="match status" value="1"/>
</dbReference>
<keyword evidence="4" id="KW-1185">Reference proteome</keyword>
<dbReference type="NCBIfam" id="TIGR01509">
    <property type="entry name" value="HAD-SF-IA-v3"/>
    <property type="match status" value="1"/>
</dbReference>
<protein>
    <recommendedName>
        <fullName evidence="2">Haloacid dehalogenase-like hydrolase domain-containing protein 3</fullName>
    </recommendedName>
</protein>
<dbReference type="PRINTS" id="PR00413">
    <property type="entry name" value="HADHALOGNASE"/>
</dbReference>
<evidence type="ECO:0000256" key="2">
    <source>
        <dbReference type="ARBA" id="ARBA00015556"/>
    </source>
</evidence>
<dbReference type="SFLD" id="SFLDS00003">
    <property type="entry name" value="Haloacid_Dehalogenase"/>
    <property type="match status" value="1"/>
</dbReference>
<evidence type="ECO:0000313" key="3">
    <source>
        <dbReference type="EMBL" id="NXG19450.1"/>
    </source>
</evidence>
<dbReference type="Pfam" id="PF00702">
    <property type="entry name" value="Hydrolase"/>
    <property type="match status" value="1"/>
</dbReference>
<dbReference type="NCBIfam" id="TIGR02252">
    <property type="entry name" value="DREG-2"/>
    <property type="match status" value="1"/>
</dbReference>
<accession>A0A7K8ZWG5</accession>
<sequence>AMLRLCLLTWDVKDTLLRLRRPVGQSYAAEARARGLRVQPEELGRAFREVYGAQSRRFPNYGRGQGLSSRQWWLAVVRQSFVLAGVPDGAALAELAEQLYRDYCSPHTWELLPGAADTLSRCRRRGFRMGVVSNFDNRLEIILSRCDLRHHFDFVLTSEAAGVAKPDGRIFEEALRLAGVPPEQAAHVGDDYMRDYQAARAVGMHSFLLCTAGQGREPEVPPEVPPEHILPTLSHLLALVEK</sequence>
<organism evidence="3 4">
    <name type="scientific">Grallaria varia</name>
    <name type="common">variegated antpitta</name>
    <dbReference type="NCBI Taxonomy" id="117165"/>
    <lineage>
        <taxon>Eukaryota</taxon>
        <taxon>Metazoa</taxon>
        <taxon>Chordata</taxon>
        <taxon>Craniata</taxon>
        <taxon>Vertebrata</taxon>
        <taxon>Euteleostomi</taxon>
        <taxon>Archelosauria</taxon>
        <taxon>Archosauria</taxon>
        <taxon>Dinosauria</taxon>
        <taxon>Saurischia</taxon>
        <taxon>Theropoda</taxon>
        <taxon>Coelurosauria</taxon>
        <taxon>Aves</taxon>
        <taxon>Neognathae</taxon>
        <taxon>Neoaves</taxon>
        <taxon>Telluraves</taxon>
        <taxon>Australaves</taxon>
        <taxon>Passeriformes</taxon>
        <taxon>Formicariidae</taxon>
        <taxon>Grallaria</taxon>
    </lineage>
</organism>
<comment type="similarity">
    <text evidence="1">Belongs to the HAD-like hydrolase superfamily.</text>
</comment>
<dbReference type="InterPro" id="IPR036412">
    <property type="entry name" value="HAD-like_sf"/>
</dbReference>
<evidence type="ECO:0000313" key="4">
    <source>
        <dbReference type="Proteomes" id="UP000591535"/>
    </source>
</evidence>
<feature type="non-terminal residue" evidence="3">
    <location>
        <position position="242"/>
    </location>
</feature>
<proteinExistence type="inferred from homology"/>
<dbReference type="AlphaFoldDB" id="A0A7K8ZWG5"/>
<dbReference type="PANTHER" id="PTHR46191:SF2">
    <property type="entry name" value="HALOACID DEHALOGENASE-LIKE HYDROLASE DOMAIN-CONTAINING PROTEIN 3"/>
    <property type="match status" value="1"/>
</dbReference>
<dbReference type="Proteomes" id="UP000591535">
    <property type="component" value="Unassembled WGS sequence"/>
</dbReference>
<gene>
    <name evidence="3" type="primary">Hdhd3</name>
    <name evidence="3" type="ORF">GRAVAR_R07037</name>
</gene>
<reference evidence="3 4" key="1">
    <citation type="submission" date="2019-09" db="EMBL/GenBank/DDBJ databases">
        <title>Bird 10,000 Genomes (B10K) Project - Family phase.</title>
        <authorList>
            <person name="Zhang G."/>
        </authorList>
    </citation>
    <scope>NUCLEOTIDE SEQUENCE [LARGE SCALE GENOMIC DNA]</scope>
    <source>
        <strain evidence="3">B10K-DU-001-02</strain>
        <tissue evidence="3">Muscle</tissue>
    </source>
</reference>